<feature type="transmembrane region" description="Helical" evidence="1">
    <location>
        <begin position="130"/>
        <end position="150"/>
    </location>
</feature>
<keyword evidence="1" id="KW-0812">Transmembrane</keyword>
<feature type="transmembrane region" description="Helical" evidence="1">
    <location>
        <begin position="49"/>
        <end position="70"/>
    </location>
</feature>
<dbReference type="AlphaFoldDB" id="A0A2T1NBA3"/>
<evidence type="ECO:0000256" key="1">
    <source>
        <dbReference type="SAM" id="Phobius"/>
    </source>
</evidence>
<keyword evidence="3" id="KW-1185">Reference proteome</keyword>
<feature type="transmembrane region" description="Helical" evidence="1">
    <location>
        <begin position="195"/>
        <end position="213"/>
    </location>
</feature>
<comment type="caution">
    <text evidence="2">The sequence shown here is derived from an EMBL/GenBank/DDBJ whole genome shotgun (WGS) entry which is preliminary data.</text>
</comment>
<keyword evidence="1" id="KW-1133">Transmembrane helix</keyword>
<keyword evidence="1" id="KW-0472">Membrane</keyword>
<evidence type="ECO:0000313" key="2">
    <source>
        <dbReference type="EMBL" id="PSG89426.1"/>
    </source>
</evidence>
<feature type="transmembrane region" description="Helical" evidence="1">
    <location>
        <begin position="12"/>
        <end position="37"/>
    </location>
</feature>
<gene>
    <name evidence="2" type="ORF">C7H52_06535</name>
</gene>
<proteinExistence type="predicted"/>
<dbReference type="EMBL" id="PXOQ01000008">
    <property type="protein sequence ID" value="PSG89426.1"/>
    <property type="molecule type" value="Genomic_DNA"/>
</dbReference>
<accession>A0A2T1NBA3</accession>
<feature type="transmembrane region" description="Helical" evidence="1">
    <location>
        <begin position="76"/>
        <end position="95"/>
    </location>
</feature>
<name>A0A2T1NBA3_9FLAO</name>
<evidence type="ECO:0000313" key="3">
    <source>
        <dbReference type="Proteomes" id="UP000238426"/>
    </source>
</evidence>
<feature type="transmembrane region" description="Helical" evidence="1">
    <location>
        <begin position="107"/>
        <end position="124"/>
    </location>
</feature>
<dbReference type="Proteomes" id="UP000238426">
    <property type="component" value="Unassembled WGS sequence"/>
</dbReference>
<protein>
    <submittedName>
        <fullName evidence="2">Uncharacterized protein</fullName>
    </submittedName>
</protein>
<reference evidence="2 3" key="1">
    <citation type="submission" date="2018-03" db="EMBL/GenBank/DDBJ databases">
        <title>Mesoflavibacter sp. HG37 and Mesoflavibacter sp. HG96 sp.nov., two marine bacteria isolated from seawater of Western Pacific Ocean.</title>
        <authorList>
            <person name="Cheng H."/>
            <person name="Wu Y.-H."/>
            <person name="Guo L.-L."/>
            <person name="Xu X.-W."/>
        </authorList>
    </citation>
    <scope>NUCLEOTIDE SEQUENCE [LARGE SCALE GENOMIC DNA]</scope>
    <source>
        <strain evidence="2 3">KCTC 32269</strain>
    </source>
</reference>
<sequence>MFNFFTINMDNPFLIGFLISVLGLFLLLINTLLFVYLKKNIATNITFNLLVVFLISYFIIEFICNILGFLKPASNIFVSHFAFNIQFLLLSAFFYKLFNQNGIKKMVIVAYVIYIIINGLLYFLRPQLFWEFNLFEISYISFAIIGYTLIHIYNNLGENKKYFYFTIGLSTYMLSSSLIFLTGNIELVFYENPYIDIWVFNSLFFIVYQILIFKEWRYIRQVNANNN</sequence>
<feature type="transmembrane region" description="Helical" evidence="1">
    <location>
        <begin position="162"/>
        <end position="183"/>
    </location>
</feature>
<organism evidence="2 3">
    <name type="scientific">Aurantibacter aestuarii</name>
    <dbReference type="NCBI Taxonomy" id="1266046"/>
    <lineage>
        <taxon>Bacteria</taxon>
        <taxon>Pseudomonadati</taxon>
        <taxon>Bacteroidota</taxon>
        <taxon>Flavobacteriia</taxon>
        <taxon>Flavobacteriales</taxon>
        <taxon>Flavobacteriaceae</taxon>
        <taxon>Aurantibacter</taxon>
    </lineage>
</organism>